<dbReference type="AlphaFoldDB" id="A0A7W7GYW8"/>
<dbReference type="InterPro" id="IPR018961">
    <property type="entry name" value="DnaJ_homolog_subfam-C_membr-28"/>
</dbReference>
<reference evidence="2 3" key="1">
    <citation type="submission" date="2020-08" db="EMBL/GenBank/DDBJ databases">
        <title>Sequencing the genomes of 1000 actinobacteria strains.</title>
        <authorList>
            <person name="Klenk H.-P."/>
        </authorList>
    </citation>
    <scope>NUCLEOTIDE SEQUENCE [LARGE SCALE GENOMIC DNA]</scope>
    <source>
        <strain evidence="2 3">DSM 45809</strain>
    </source>
</reference>
<dbReference type="Pfam" id="PF09350">
    <property type="entry name" value="DJC28_CD"/>
    <property type="match status" value="1"/>
</dbReference>
<dbReference type="EMBL" id="JACHNB010000001">
    <property type="protein sequence ID" value="MBB4740856.1"/>
    <property type="molecule type" value="Genomic_DNA"/>
</dbReference>
<evidence type="ECO:0000313" key="2">
    <source>
        <dbReference type="EMBL" id="MBB4740856.1"/>
    </source>
</evidence>
<accession>A0A7W7GYW8</accession>
<protein>
    <recommendedName>
        <fullName evidence="1">DnaJ homologue subfamily C member 28 conserved domain-containing protein</fullName>
    </recommendedName>
</protein>
<evidence type="ECO:0000313" key="3">
    <source>
        <dbReference type="Proteomes" id="UP000546162"/>
    </source>
</evidence>
<proteinExistence type="predicted"/>
<dbReference type="RefSeq" id="WP_185041407.1">
    <property type="nucleotide sequence ID" value="NZ_BAABFG010000005.1"/>
</dbReference>
<evidence type="ECO:0000259" key="1">
    <source>
        <dbReference type="Pfam" id="PF09350"/>
    </source>
</evidence>
<comment type="caution">
    <text evidence="2">The sequence shown here is derived from an EMBL/GenBank/DDBJ whole genome shotgun (WGS) entry which is preliminary data.</text>
</comment>
<keyword evidence="3" id="KW-1185">Reference proteome</keyword>
<dbReference type="Proteomes" id="UP000546162">
    <property type="component" value="Unassembled WGS sequence"/>
</dbReference>
<organism evidence="2 3">
    <name type="scientific">Actinoplanes octamycinicus</name>
    <dbReference type="NCBI Taxonomy" id="135948"/>
    <lineage>
        <taxon>Bacteria</taxon>
        <taxon>Bacillati</taxon>
        <taxon>Actinomycetota</taxon>
        <taxon>Actinomycetes</taxon>
        <taxon>Micromonosporales</taxon>
        <taxon>Micromonosporaceae</taxon>
        <taxon>Actinoplanes</taxon>
    </lineage>
</organism>
<feature type="domain" description="DnaJ homologue subfamily C member 28 conserved" evidence="1">
    <location>
        <begin position="10"/>
        <end position="77"/>
    </location>
</feature>
<sequence length="158" mass="17535">MDAYWYESSIDRQLRDATERGEFENLPGAGKPLSGYGEEYDEDWWVKDWLRREGATAGVIPPTLAVRQAVEDLETAVDRLHTERAVREHVAALNARIDKARWGHLDGPPVIVRRLAADAVVAAWAARAAAVRDAEVVVQVEAPATPRSRLARLLGRTA</sequence>
<gene>
    <name evidence="2" type="ORF">BJY16_004315</name>
</gene>
<name>A0A7W7GYW8_9ACTN</name>